<comment type="caution">
    <text evidence="1">The sequence shown here is derived from an EMBL/GenBank/DDBJ whole genome shotgun (WGS) entry which is preliminary data.</text>
</comment>
<name>A0ABR8FY66_9NOSO</name>
<sequence length="54" mass="6028">MLTQIDPQNQAQAPSDSYYDGEFDAAIGLPPQSYSGDYWQGYLHKTLETGNTPF</sequence>
<reference evidence="1 2" key="1">
    <citation type="journal article" date="2020" name="ISME J.">
        <title>Comparative genomics reveals insights into cyanobacterial evolution and habitat adaptation.</title>
        <authorList>
            <person name="Chen M.Y."/>
            <person name="Teng W.K."/>
            <person name="Zhao L."/>
            <person name="Hu C.X."/>
            <person name="Zhou Y.K."/>
            <person name="Han B.P."/>
            <person name="Song L.R."/>
            <person name="Shu W.S."/>
        </authorList>
    </citation>
    <scope>NUCLEOTIDE SEQUENCE [LARGE SCALE GENOMIC DNA]</scope>
    <source>
        <strain evidence="1 2">FACHB-130</strain>
    </source>
</reference>
<dbReference type="Proteomes" id="UP000603457">
    <property type="component" value="Unassembled WGS sequence"/>
</dbReference>
<evidence type="ECO:0000313" key="2">
    <source>
        <dbReference type="Proteomes" id="UP000603457"/>
    </source>
</evidence>
<proteinExistence type="predicted"/>
<protein>
    <submittedName>
        <fullName evidence="1">Uncharacterized protein</fullName>
    </submittedName>
</protein>
<accession>A0ABR8FY66</accession>
<evidence type="ECO:0000313" key="1">
    <source>
        <dbReference type="EMBL" id="MBD2596058.1"/>
    </source>
</evidence>
<organism evidence="1 2">
    <name type="scientific">Nostoc spongiaeforme FACHB-130</name>
    <dbReference type="NCBI Taxonomy" id="1357510"/>
    <lineage>
        <taxon>Bacteria</taxon>
        <taxon>Bacillati</taxon>
        <taxon>Cyanobacteriota</taxon>
        <taxon>Cyanophyceae</taxon>
        <taxon>Nostocales</taxon>
        <taxon>Nostocaceae</taxon>
        <taxon>Nostoc</taxon>
    </lineage>
</organism>
<dbReference type="EMBL" id="JACJTB010000022">
    <property type="protein sequence ID" value="MBD2596058.1"/>
    <property type="molecule type" value="Genomic_DNA"/>
</dbReference>
<keyword evidence="2" id="KW-1185">Reference proteome</keyword>
<gene>
    <name evidence="1" type="ORF">H6G74_17245</name>
</gene>
<dbReference type="RefSeq" id="WP_190968814.1">
    <property type="nucleotide sequence ID" value="NZ_JACJTB010000022.1"/>
</dbReference>